<protein>
    <submittedName>
        <fullName evidence="1">Uncharacterized protein</fullName>
    </submittedName>
</protein>
<feature type="non-terminal residue" evidence="1">
    <location>
        <position position="32"/>
    </location>
</feature>
<dbReference type="AlphaFoldDB" id="X0WR01"/>
<proteinExistence type="predicted"/>
<sequence>MSERYGAITKEELKARIDKAFVMSDGMTFPAW</sequence>
<dbReference type="EMBL" id="BARS01035085">
    <property type="protein sequence ID" value="GAG15121.1"/>
    <property type="molecule type" value="Genomic_DNA"/>
</dbReference>
<accession>X0WR01</accession>
<comment type="caution">
    <text evidence="1">The sequence shown here is derived from an EMBL/GenBank/DDBJ whole genome shotgun (WGS) entry which is preliminary data.</text>
</comment>
<gene>
    <name evidence="1" type="ORF">S01H1_54110</name>
</gene>
<organism evidence="1">
    <name type="scientific">marine sediment metagenome</name>
    <dbReference type="NCBI Taxonomy" id="412755"/>
    <lineage>
        <taxon>unclassified sequences</taxon>
        <taxon>metagenomes</taxon>
        <taxon>ecological metagenomes</taxon>
    </lineage>
</organism>
<reference evidence="1" key="1">
    <citation type="journal article" date="2014" name="Front. Microbiol.">
        <title>High frequency of phylogenetically diverse reductive dehalogenase-homologous genes in deep subseafloor sedimentary metagenomes.</title>
        <authorList>
            <person name="Kawai M."/>
            <person name="Futagami T."/>
            <person name="Toyoda A."/>
            <person name="Takaki Y."/>
            <person name="Nishi S."/>
            <person name="Hori S."/>
            <person name="Arai W."/>
            <person name="Tsubouchi T."/>
            <person name="Morono Y."/>
            <person name="Uchiyama I."/>
            <person name="Ito T."/>
            <person name="Fujiyama A."/>
            <person name="Inagaki F."/>
            <person name="Takami H."/>
        </authorList>
    </citation>
    <scope>NUCLEOTIDE SEQUENCE</scope>
    <source>
        <strain evidence="1">Expedition CK06-06</strain>
    </source>
</reference>
<name>X0WR01_9ZZZZ</name>
<evidence type="ECO:0000313" key="1">
    <source>
        <dbReference type="EMBL" id="GAG15121.1"/>
    </source>
</evidence>